<gene>
    <name evidence="2" type="ORF">LCGC14_0883480</name>
</gene>
<feature type="transmembrane region" description="Helical" evidence="1">
    <location>
        <begin position="42"/>
        <end position="68"/>
    </location>
</feature>
<dbReference type="AlphaFoldDB" id="A0A0F9P657"/>
<sequence length="74" mass="8705">MDLKSRIIDCYYREQKARKYYDGIPIDEMDYLRDDITAIDDFIASILITIVLLNWLCMWCIILTLVILDAISAI</sequence>
<protein>
    <submittedName>
        <fullName evidence="2">Uncharacterized protein</fullName>
    </submittedName>
</protein>
<proteinExistence type="predicted"/>
<accession>A0A0F9P657</accession>
<name>A0A0F9P657_9ZZZZ</name>
<keyword evidence="1" id="KW-0812">Transmembrane</keyword>
<organism evidence="2">
    <name type="scientific">marine sediment metagenome</name>
    <dbReference type="NCBI Taxonomy" id="412755"/>
    <lineage>
        <taxon>unclassified sequences</taxon>
        <taxon>metagenomes</taxon>
        <taxon>ecological metagenomes</taxon>
    </lineage>
</organism>
<evidence type="ECO:0000313" key="2">
    <source>
        <dbReference type="EMBL" id="KKN25564.1"/>
    </source>
</evidence>
<evidence type="ECO:0000256" key="1">
    <source>
        <dbReference type="SAM" id="Phobius"/>
    </source>
</evidence>
<keyword evidence="1" id="KW-1133">Transmembrane helix</keyword>
<reference evidence="2" key="1">
    <citation type="journal article" date="2015" name="Nature">
        <title>Complex archaea that bridge the gap between prokaryotes and eukaryotes.</title>
        <authorList>
            <person name="Spang A."/>
            <person name="Saw J.H."/>
            <person name="Jorgensen S.L."/>
            <person name="Zaremba-Niedzwiedzka K."/>
            <person name="Martijn J."/>
            <person name="Lind A.E."/>
            <person name="van Eijk R."/>
            <person name="Schleper C."/>
            <person name="Guy L."/>
            <person name="Ettema T.J."/>
        </authorList>
    </citation>
    <scope>NUCLEOTIDE SEQUENCE</scope>
</reference>
<comment type="caution">
    <text evidence="2">The sequence shown here is derived from an EMBL/GenBank/DDBJ whole genome shotgun (WGS) entry which is preliminary data.</text>
</comment>
<keyword evidence="1" id="KW-0472">Membrane</keyword>
<dbReference type="EMBL" id="LAZR01002792">
    <property type="protein sequence ID" value="KKN25564.1"/>
    <property type="molecule type" value="Genomic_DNA"/>
</dbReference>